<protein>
    <recommendedName>
        <fullName evidence="3">Peptidyl-Asp metalloendopeptidase</fullName>
    </recommendedName>
</protein>
<keyword evidence="2" id="KW-1185">Reference proteome</keyword>
<proteinExistence type="predicted"/>
<reference evidence="1 2" key="1">
    <citation type="journal article" date="2012" name="Genet. Mol. Biol.">
        <title>Analysis of 16S rRNA and mxaF genes revealing insights into Methylobacterium niche-specific plant association.</title>
        <authorList>
            <person name="Dourado M.N."/>
            <person name="Andreote F.D."/>
            <person name="Dini-Andreote F."/>
            <person name="Conti R."/>
            <person name="Araujo J.M."/>
            <person name="Araujo W.L."/>
        </authorList>
    </citation>
    <scope>NUCLEOTIDE SEQUENCE [LARGE SCALE GENOMIC DNA]</scope>
    <source>
        <strain evidence="1 2">SR1.6/4</strain>
    </source>
</reference>
<dbReference type="EMBL" id="MLBY01000004">
    <property type="protein sequence ID" value="MEE7457620.1"/>
    <property type="molecule type" value="Genomic_DNA"/>
</dbReference>
<evidence type="ECO:0008006" key="3">
    <source>
        <dbReference type="Google" id="ProtNLM"/>
    </source>
</evidence>
<organism evidence="1 2">
    <name type="scientific">Methylobacterium radiotolerans</name>
    <dbReference type="NCBI Taxonomy" id="31998"/>
    <lineage>
        <taxon>Bacteria</taxon>
        <taxon>Pseudomonadati</taxon>
        <taxon>Pseudomonadota</taxon>
        <taxon>Alphaproteobacteria</taxon>
        <taxon>Hyphomicrobiales</taxon>
        <taxon>Methylobacteriaceae</taxon>
        <taxon>Methylobacterium</taxon>
    </lineage>
</organism>
<gene>
    <name evidence="1" type="ORF">MRSR164_12785</name>
</gene>
<evidence type="ECO:0000313" key="2">
    <source>
        <dbReference type="Proteomes" id="UP001349262"/>
    </source>
</evidence>
<evidence type="ECO:0000313" key="1">
    <source>
        <dbReference type="EMBL" id="MEE7457620.1"/>
    </source>
</evidence>
<name>A0ABU7TAQ4_9HYPH</name>
<accession>A0ABU7TAQ4</accession>
<dbReference type="SUPFAM" id="SSF55486">
    <property type="entry name" value="Metalloproteases ('zincins'), catalytic domain"/>
    <property type="match status" value="1"/>
</dbReference>
<dbReference type="Proteomes" id="UP001349262">
    <property type="component" value="Unassembled WGS sequence"/>
</dbReference>
<sequence length="306" mass="33148">MAALNEESLSDAEKSGLQAFRLRLSEPYRARKASRPYADVPWGSSTAVPQLHRDRQAVIRGAPVAQDPSAAPAGAPEAKRLAGRVAVGLVIVSGPGSLAMTDAQTRKIVAEVQNGLSYLGGQAPARDVTFVYDIQVAQIDVPDTQSAPPAGTKPDDLYEYYERPWRDAALAAIGQAPGGSGIRSYIRSIKAQKSAQAAYCAFFTHYTLHHFAYCSGSYLTMQYSNDGWGPENLDRIFAHETGHIFGAPDEYAESGCDCGGAWGFHRRPNLNCESCADNSVDCIMKRNTWAMCDETPYHLGYTMTGV</sequence>
<comment type="caution">
    <text evidence="1">The sequence shown here is derived from an EMBL/GenBank/DDBJ whole genome shotgun (WGS) entry which is preliminary data.</text>
</comment>